<organism evidence="2 3">
    <name type="scientific">Halomarina halobia</name>
    <dbReference type="NCBI Taxonomy" id="3033386"/>
    <lineage>
        <taxon>Archaea</taxon>
        <taxon>Methanobacteriati</taxon>
        <taxon>Methanobacteriota</taxon>
        <taxon>Stenosarchaea group</taxon>
        <taxon>Halobacteria</taxon>
        <taxon>Halobacteriales</taxon>
        <taxon>Natronomonadaceae</taxon>
        <taxon>Halomarina</taxon>
    </lineage>
</organism>
<keyword evidence="3" id="KW-1185">Reference proteome</keyword>
<name>A0ABD6AFZ6_9EURY</name>
<feature type="domain" description="DUF362" evidence="1">
    <location>
        <begin position="36"/>
        <end position="219"/>
    </location>
</feature>
<accession>A0ABD6AFZ6</accession>
<dbReference type="AlphaFoldDB" id="A0ABD6AFZ6"/>
<evidence type="ECO:0000259" key="1">
    <source>
        <dbReference type="Pfam" id="PF04015"/>
    </source>
</evidence>
<evidence type="ECO:0000313" key="2">
    <source>
        <dbReference type="EMBL" id="MFC7319193.1"/>
    </source>
</evidence>
<dbReference type="Pfam" id="PF04015">
    <property type="entry name" value="DUF362"/>
    <property type="match status" value="1"/>
</dbReference>
<dbReference type="Proteomes" id="UP001596547">
    <property type="component" value="Unassembled WGS sequence"/>
</dbReference>
<evidence type="ECO:0000313" key="3">
    <source>
        <dbReference type="Proteomes" id="UP001596547"/>
    </source>
</evidence>
<reference evidence="2 3" key="1">
    <citation type="journal article" date="2019" name="Int. J. Syst. Evol. Microbiol.">
        <title>The Global Catalogue of Microorganisms (GCM) 10K type strain sequencing project: providing services to taxonomists for standard genome sequencing and annotation.</title>
        <authorList>
            <consortium name="The Broad Institute Genomics Platform"/>
            <consortium name="The Broad Institute Genome Sequencing Center for Infectious Disease"/>
            <person name="Wu L."/>
            <person name="Ma J."/>
        </authorList>
    </citation>
    <scope>NUCLEOTIDE SEQUENCE [LARGE SCALE GENOMIC DNA]</scope>
    <source>
        <strain evidence="2 3">PSR21</strain>
    </source>
</reference>
<sequence>MTPRVSGRRVDGTAASLAGAVMDLLDDAPPAGRALVVPDVHYPFHPSTGLVTDPGVVGVLIEFLQGRGTEVLLCYPDSPWVAGDRCAAFLGYDEVVDRLGVDVLDLDAAGSVERTVTIGDSRRRVTVPEPLDSETLVTVPTLRTDPDHGFVAGMAATALGALGADAADATAEDVVAAAAVCDPAAVLLDGTYTYTGAPHRSGFLLASSDAPTLDAAAARLVNEDPEEVPYLAPHGVRTPPVAGLDLDEIADRLPNEREETGETSPVMQTGYRLYSRVTGDLLPPQFMGDPDA</sequence>
<proteinExistence type="predicted"/>
<dbReference type="GeneID" id="79318015"/>
<dbReference type="EMBL" id="JBHTBF010000004">
    <property type="protein sequence ID" value="MFC7319193.1"/>
    <property type="molecule type" value="Genomic_DNA"/>
</dbReference>
<dbReference type="RefSeq" id="WP_276306783.1">
    <property type="nucleotide sequence ID" value="NZ_CP119994.1"/>
</dbReference>
<gene>
    <name evidence="2" type="ORF">ACFQPE_20705</name>
</gene>
<dbReference type="InterPro" id="IPR007160">
    <property type="entry name" value="DUF362"/>
</dbReference>
<comment type="caution">
    <text evidence="2">The sequence shown here is derived from an EMBL/GenBank/DDBJ whole genome shotgun (WGS) entry which is preliminary data.</text>
</comment>
<protein>
    <submittedName>
        <fullName evidence="2">DUF362 domain-containing protein</fullName>
    </submittedName>
</protein>